<dbReference type="GO" id="GO:0004222">
    <property type="term" value="F:metalloendopeptidase activity"/>
    <property type="evidence" value="ECO:0007669"/>
    <property type="project" value="InterPro"/>
</dbReference>
<dbReference type="GO" id="GO:0016485">
    <property type="term" value="P:protein processing"/>
    <property type="evidence" value="ECO:0007669"/>
    <property type="project" value="TreeGrafter"/>
</dbReference>
<comment type="similarity">
    <text evidence="2">Belongs to the peptidase M13 family.</text>
</comment>
<dbReference type="InterPro" id="IPR024079">
    <property type="entry name" value="MetalloPept_cat_dom_sf"/>
</dbReference>
<dbReference type="Gene3D" id="3.40.390.10">
    <property type="entry name" value="Collagenase (Catalytic Domain)"/>
    <property type="match status" value="2"/>
</dbReference>
<keyword evidence="12" id="KW-1185">Reference proteome</keyword>
<feature type="compositionally biased region" description="Polar residues" evidence="8">
    <location>
        <begin position="71"/>
        <end position="81"/>
    </location>
</feature>
<feature type="compositionally biased region" description="Low complexity" evidence="8">
    <location>
        <begin position="522"/>
        <end position="536"/>
    </location>
</feature>
<dbReference type="Pfam" id="PF01431">
    <property type="entry name" value="Peptidase_M13"/>
    <property type="match status" value="1"/>
</dbReference>
<evidence type="ECO:0000256" key="7">
    <source>
        <dbReference type="ARBA" id="ARBA00023049"/>
    </source>
</evidence>
<keyword evidence="5" id="KW-0378">Hydrolase</keyword>
<evidence type="ECO:0000256" key="5">
    <source>
        <dbReference type="ARBA" id="ARBA00022801"/>
    </source>
</evidence>
<evidence type="ECO:0000313" key="12">
    <source>
        <dbReference type="Proteomes" id="UP000821866"/>
    </source>
</evidence>
<evidence type="ECO:0000259" key="10">
    <source>
        <dbReference type="Pfam" id="PF05649"/>
    </source>
</evidence>
<keyword evidence="6" id="KW-0862">Zinc</keyword>
<dbReference type="GO" id="GO:0005886">
    <property type="term" value="C:plasma membrane"/>
    <property type="evidence" value="ECO:0007669"/>
    <property type="project" value="TreeGrafter"/>
</dbReference>
<comment type="cofactor">
    <cofactor evidence="1">
        <name>Zn(2+)</name>
        <dbReference type="ChEBI" id="CHEBI:29105"/>
    </cofactor>
</comment>
<dbReference type="SUPFAM" id="SSF55486">
    <property type="entry name" value="Metalloproteases ('zincins'), catalytic domain"/>
    <property type="match status" value="1"/>
</dbReference>
<evidence type="ECO:0000259" key="9">
    <source>
        <dbReference type="Pfam" id="PF01431"/>
    </source>
</evidence>
<protein>
    <submittedName>
        <fullName evidence="11">Uncharacterized protein</fullName>
    </submittedName>
</protein>
<keyword evidence="4" id="KW-0479">Metal-binding</keyword>
<feature type="compositionally biased region" description="Pro residues" evidence="8">
    <location>
        <begin position="1346"/>
        <end position="1367"/>
    </location>
</feature>
<dbReference type="Gene3D" id="1.10.1380.10">
    <property type="entry name" value="Neutral endopeptidase , domain2"/>
    <property type="match status" value="1"/>
</dbReference>
<accession>A0A9J6F3Z5</accession>
<evidence type="ECO:0000256" key="6">
    <source>
        <dbReference type="ARBA" id="ARBA00022833"/>
    </source>
</evidence>
<feature type="compositionally biased region" description="Polar residues" evidence="8">
    <location>
        <begin position="1051"/>
        <end position="1060"/>
    </location>
</feature>
<reference evidence="11" key="2">
    <citation type="submission" date="2021-09" db="EMBL/GenBank/DDBJ databases">
        <authorList>
            <person name="Jia N."/>
            <person name="Wang J."/>
            <person name="Shi W."/>
            <person name="Du L."/>
            <person name="Sun Y."/>
            <person name="Zhan W."/>
            <person name="Jiang J."/>
            <person name="Wang Q."/>
            <person name="Zhang B."/>
            <person name="Ji P."/>
            <person name="Sakyi L.B."/>
            <person name="Cui X."/>
            <person name="Yuan T."/>
            <person name="Jiang B."/>
            <person name="Yang W."/>
            <person name="Lam T.T.-Y."/>
            <person name="Chang Q."/>
            <person name="Ding S."/>
            <person name="Wang X."/>
            <person name="Zhu J."/>
            <person name="Ruan X."/>
            <person name="Zhao L."/>
            <person name="Wei J."/>
            <person name="Que T."/>
            <person name="Du C."/>
            <person name="Cheng J."/>
            <person name="Dai P."/>
            <person name="Han X."/>
            <person name="Huang E."/>
            <person name="Gao Y."/>
            <person name="Liu J."/>
            <person name="Shao H."/>
            <person name="Ye R."/>
            <person name="Li L."/>
            <person name="Wei W."/>
            <person name="Wang X."/>
            <person name="Wang C."/>
            <person name="Huo Q."/>
            <person name="Li W."/>
            <person name="Guo W."/>
            <person name="Chen H."/>
            <person name="Chen S."/>
            <person name="Zhou L."/>
            <person name="Zhou L."/>
            <person name="Ni X."/>
            <person name="Tian J."/>
            <person name="Zhou Y."/>
            <person name="Sheng Y."/>
            <person name="Liu T."/>
            <person name="Pan Y."/>
            <person name="Xia L."/>
            <person name="Li J."/>
            <person name="Zhao F."/>
            <person name="Cao W."/>
        </authorList>
    </citation>
    <scope>NUCLEOTIDE SEQUENCE</scope>
    <source>
        <strain evidence="11">Rmic-2018</strain>
        <tissue evidence="11">Larvae</tissue>
    </source>
</reference>
<feature type="region of interest" description="Disordered" evidence="8">
    <location>
        <begin position="1"/>
        <end position="82"/>
    </location>
</feature>
<dbReference type="Proteomes" id="UP000821866">
    <property type="component" value="Chromosome 1"/>
</dbReference>
<feature type="region of interest" description="Disordered" evidence="8">
    <location>
        <begin position="218"/>
        <end position="325"/>
    </location>
</feature>
<keyword evidence="3" id="KW-0645">Protease</keyword>
<evidence type="ECO:0000256" key="4">
    <source>
        <dbReference type="ARBA" id="ARBA00022723"/>
    </source>
</evidence>
<feature type="compositionally biased region" description="Basic and acidic residues" evidence="8">
    <location>
        <begin position="1062"/>
        <end position="1074"/>
    </location>
</feature>
<evidence type="ECO:0000256" key="8">
    <source>
        <dbReference type="SAM" id="MobiDB-lite"/>
    </source>
</evidence>
<organism evidence="11 12">
    <name type="scientific">Rhipicephalus microplus</name>
    <name type="common">Cattle tick</name>
    <name type="synonym">Boophilus microplus</name>
    <dbReference type="NCBI Taxonomy" id="6941"/>
    <lineage>
        <taxon>Eukaryota</taxon>
        <taxon>Metazoa</taxon>
        <taxon>Ecdysozoa</taxon>
        <taxon>Arthropoda</taxon>
        <taxon>Chelicerata</taxon>
        <taxon>Arachnida</taxon>
        <taxon>Acari</taxon>
        <taxon>Parasitiformes</taxon>
        <taxon>Ixodida</taxon>
        <taxon>Ixodoidea</taxon>
        <taxon>Ixodidae</taxon>
        <taxon>Rhipicephalinae</taxon>
        <taxon>Rhipicephalus</taxon>
        <taxon>Boophilus</taxon>
    </lineage>
</organism>
<dbReference type="VEuPathDB" id="VectorBase:LOC119173407"/>
<keyword evidence="7" id="KW-0482">Metalloprotease</keyword>
<feature type="region of interest" description="Disordered" evidence="8">
    <location>
        <begin position="556"/>
        <end position="632"/>
    </location>
</feature>
<proteinExistence type="inferred from homology"/>
<comment type="caution">
    <text evidence="11">The sequence shown here is derived from an EMBL/GenBank/DDBJ whole genome shotgun (WGS) entry which is preliminary data.</text>
</comment>
<feature type="region of interest" description="Disordered" evidence="8">
    <location>
        <begin position="522"/>
        <end position="541"/>
    </location>
</feature>
<evidence type="ECO:0000256" key="3">
    <source>
        <dbReference type="ARBA" id="ARBA00022670"/>
    </source>
</evidence>
<sequence>MSHENAEDLVSAEDDIMKTTRFKRRRGRKKDKRDKRRERRERRRKLYSDEAEGLEDAHEFSNKEDDLESDVTWSPPSTSIRTNEEKRELRLEMFFDMMNEELGGLRDNIEAHERQLLDFAAPLVCRIPQPPKPYITQPCCCTKCGGRCCDVHGNQQNVMRPPLTADVGTYSMDADELEYSRKKIRKRRPFTPGMDLDTRGIGYEEDFGSLILRKGTSFSNDSVDKDSDSDSTDDFTKRSPKGLRRQLTATKVIRRRSHELPRMSPKTSIEFGSSASTPVSDLMRKVKLSRKRSKKRLSGGQQRKSRGKQSPRLSLQDPPDVTLLGGSASLDLTSLAGRQSLTNRYDPLKVKTQNVPQHPDIAPTVVRSELLYYVDHPASPLMSGEGPLRAVQSSPIDIYSMRMLPDGQSSYAWQGQFNDWPSLQPPPAQLHQDRRLPPLTAAAWDLSGKADTMARQAMETFDAAKVLKKVSDEAFEMAMKNEYFDGRLSDQVSMSSMGRESQENMFANRSMYPGPVRMEVPQQQSLLQQQQRLQQSIPESRPVAKSILKNTASSNKLLPSRNLGSERSVESSFLEDDHSFSKPPPSLALGAKVKTKQAEAETGVEASKLGGRPRTHFANLTTDTTPKKTGVRRRGSVFVGRSLLPDENDKDELSALKMASDESFTMKAGAPKGADSSDNIDAVQRLKLSISRLPNVESKKQETDSDIWKRQDLMSPLIKNTGGAQVTVRKWSGVSETDTKHAPGFTGKDHQRPLYFDTQKDNLSEGQTRHAHGFTGKNHQRPPYLDAQKNNLSDAKNKLESATIADVWRKQDVVTVCDRSTCISVDRATETPNQWEGPSMCSQALEPCGFISTLSLFSTCSKCASEASKEYDTFLTPTSMKTVASASQTSLSGLRDGHNYPSSALMSDTDNKTASSRTRRTSKERSDKHKRKHSGDHRRSSWTPGKESDGYPKRSLIRTVDGKAVFQNGDDFHKDAIVTTKLSDTLLDIGPALRPIFMDVEETNVKGRRTSTFRENVNSVTSRRASVHKNTTDYSKYTPASSKNRERRGSENTSSMPTATKNRRESTGKTEVKAEPQMSSRRPSTDSEPRKNSVKAKGEPEYIILAVEPIPPLELKEATHAPHHIADCKQAANENPDADVLMDDVNVKNGEQHGLQPEIRKVSAIDYGPINSTVRKASIKHNQPTGDDAKDSFYNESLPAYVDNDEIVIDEGALSPGSLQNSDGNLGPEEEDVEKGALEVSSVERLQHKETLPAQDARPELLDIPEPQAQLAAVVTIPFEGDRKFWFYKDSTVSLYPESTLGVTAAFVCAGWIILLMFLTEMHHGWFAIHSPPTSSFGPTSSPAVPTRPYPIPPTQPPEIPDTSEPPPITWYPTYPPIITETGTWPQMDTYYCATMYCDKEARYLSSFGLGDPCENFYEDVCVNRTRLWPQPPPGASTSTSSRMAEQIQASVLWYMNDDRNSDVQIARNLLTVCMLESEQDRVATVKSVVGEVLGVSWPIDRSSEASLPDPWEVAGRLACELGLEPLSALSIDVHPEKAGVMIVGIDEPILFQRRSSTGMQLSELIFTSVREAVSLVRAGPEIEEISNLTMETLLTISDITSAPSVRYFGSENYRLTPLGDMQSGVKSMLEAIFYRYRVLDDSSEILVKSPSYFERLLSPNVMPRPRGLLNYMGYRVFLLFAAFTSSTALQEVHSILAHRFLGFRDANRLNLCAREVEHVLPAMYARAFFRQMRNTSFDTLARAWSSKVEQVFQRGLARLSWFRERGYNFHNSVDLLLAKHKLSTSLIRYFYPNWVMNNASYAAYAYQLQERLDKVRGFPDSGVKVMRALYGLRFDEKIEPFVGHASGLAFPASSLDASPRYDVETKSLFVPVAVMNASVPTNGSMFAFHIARYGVRLIKGLMPVLYNDFVFSSGPYDNAPLLYTQGYDRRLRDTIKCLVGDYYRAPDILKSNFMRSMGDISPAGFSLLEQTVALMVAYWAFQELLTVKRVWQSDFRFAQLPDLTSEQLFFVYYALDNCERGDDAYHARAFDARFELPPEERVNFPLLQMDAFKRAFGCRGRSPMATAPLCSVAL</sequence>
<dbReference type="PROSITE" id="PS51885">
    <property type="entry name" value="NEPRILYSIN"/>
    <property type="match status" value="1"/>
</dbReference>
<feature type="region of interest" description="Disordered" evidence="8">
    <location>
        <begin position="1338"/>
        <end position="1367"/>
    </location>
</feature>
<evidence type="ECO:0000256" key="1">
    <source>
        <dbReference type="ARBA" id="ARBA00001947"/>
    </source>
</evidence>
<feature type="compositionally biased region" description="Polar residues" evidence="8">
    <location>
        <begin position="265"/>
        <end position="279"/>
    </location>
</feature>
<feature type="compositionally biased region" description="Polar residues" evidence="8">
    <location>
        <begin position="556"/>
        <end position="565"/>
    </location>
</feature>
<feature type="compositionally biased region" description="Basic residues" evidence="8">
    <location>
        <begin position="285"/>
        <end position="309"/>
    </location>
</feature>
<evidence type="ECO:0000313" key="11">
    <source>
        <dbReference type="EMBL" id="KAH8041542.1"/>
    </source>
</evidence>
<dbReference type="Pfam" id="PF05649">
    <property type="entry name" value="Peptidase_M13_N"/>
    <property type="match status" value="1"/>
</dbReference>
<dbReference type="PANTHER" id="PTHR11733">
    <property type="entry name" value="ZINC METALLOPROTEASE FAMILY M13 NEPRILYSIN-RELATED"/>
    <property type="match status" value="1"/>
</dbReference>
<dbReference type="EMBL" id="JABSTU010000001">
    <property type="protein sequence ID" value="KAH8041542.1"/>
    <property type="molecule type" value="Genomic_DNA"/>
</dbReference>
<feature type="region of interest" description="Disordered" evidence="8">
    <location>
        <begin position="1011"/>
        <end position="1097"/>
    </location>
</feature>
<gene>
    <name evidence="11" type="ORF">HPB51_016987</name>
</gene>
<feature type="compositionally biased region" description="Basic and acidic residues" evidence="8">
    <location>
        <begin position="55"/>
        <end position="64"/>
    </location>
</feature>
<dbReference type="InterPro" id="IPR042089">
    <property type="entry name" value="Peptidase_M13_dom_2"/>
</dbReference>
<name>A0A9J6F3Z5_RHIMP</name>
<feature type="compositionally biased region" description="Basic and acidic residues" evidence="8">
    <location>
        <begin position="1083"/>
        <end position="1097"/>
    </location>
</feature>
<evidence type="ECO:0000256" key="2">
    <source>
        <dbReference type="ARBA" id="ARBA00007357"/>
    </source>
</evidence>
<dbReference type="GO" id="GO:0046872">
    <property type="term" value="F:metal ion binding"/>
    <property type="evidence" value="ECO:0007669"/>
    <property type="project" value="UniProtKB-KW"/>
</dbReference>
<dbReference type="InterPro" id="IPR000718">
    <property type="entry name" value="Peptidase_M13"/>
</dbReference>
<dbReference type="InterPro" id="IPR008753">
    <property type="entry name" value="Peptidase_M13_N"/>
</dbReference>
<feature type="region of interest" description="Disordered" evidence="8">
    <location>
        <begin position="888"/>
        <end position="955"/>
    </location>
</feature>
<feature type="compositionally biased region" description="Polar residues" evidence="8">
    <location>
        <begin position="1013"/>
        <end position="1042"/>
    </location>
</feature>
<feature type="domain" description="Peptidase M13 C-terminal" evidence="9">
    <location>
        <begin position="1973"/>
        <end position="2073"/>
    </location>
</feature>
<reference evidence="11" key="1">
    <citation type="journal article" date="2020" name="Cell">
        <title>Large-Scale Comparative Analyses of Tick Genomes Elucidate Their Genetic Diversity and Vector Capacities.</title>
        <authorList>
            <consortium name="Tick Genome and Microbiome Consortium (TIGMIC)"/>
            <person name="Jia N."/>
            <person name="Wang J."/>
            <person name="Shi W."/>
            <person name="Du L."/>
            <person name="Sun Y."/>
            <person name="Zhan W."/>
            <person name="Jiang J.F."/>
            <person name="Wang Q."/>
            <person name="Zhang B."/>
            <person name="Ji P."/>
            <person name="Bell-Sakyi L."/>
            <person name="Cui X.M."/>
            <person name="Yuan T.T."/>
            <person name="Jiang B.G."/>
            <person name="Yang W.F."/>
            <person name="Lam T.T."/>
            <person name="Chang Q.C."/>
            <person name="Ding S.J."/>
            <person name="Wang X.J."/>
            <person name="Zhu J.G."/>
            <person name="Ruan X.D."/>
            <person name="Zhao L."/>
            <person name="Wei J.T."/>
            <person name="Ye R.Z."/>
            <person name="Que T.C."/>
            <person name="Du C.H."/>
            <person name="Zhou Y.H."/>
            <person name="Cheng J.X."/>
            <person name="Dai P.F."/>
            <person name="Guo W.B."/>
            <person name="Han X.H."/>
            <person name="Huang E.J."/>
            <person name="Li L.F."/>
            <person name="Wei W."/>
            <person name="Gao Y.C."/>
            <person name="Liu J.Z."/>
            <person name="Shao H.Z."/>
            <person name="Wang X."/>
            <person name="Wang C.C."/>
            <person name="Yang T.C."/>
            <person name="Huo Q.B."/>
            <person name="Li W."/>
            <person name="Chen H.Y."/>
            <person name="Chen S.E."/>
            <person name="Zhou L.G."/>
            <person name="Ni X.B."/>
            <person name="Tian J.H."/>
            <person name="Sheng Y."/>
            <person name="Liu T."/>
            <person name="Pan Y.S."/>
            <person name="Xia L.Y."/>
            <person name="Li J."/>
            <person name="Zhao F."/>
            <person name="Cao W.C."/>
        </authorList>
    </citation>
    <scope>NUCLEOTIDE SEQUENCE</scope>
    <source>
        <strain evidence="11">Rmic-2018</strain>
    </source>
</reference>
<feature type="compositionally biased region" description="Basic residues" evidence="8">
    <location>
        <begin position="20"/>
        <end position="45"/>
    </location>
</feature>
<dbReference type="InterPro" id="IPR018497">
    <property type="entry name" value="Peptidase_M13_C"/>
</dbReference>
<feature type="domain" description="Peptidase M13 N-terminal" evidence="10">
    <location>
        <begin position="1413"/>
        <end position="1765"/>
    </location>
</feature>
<dbReference type="PANTHER" id="PTHR11733:SF241">
    <property type="entry name" value="GH26575P-RELATED"/>
    <property type="match status" value="1"/>
</dbReference>